<comment type="caution">
    <text evidence="3">The sequence shown here is derived from an EMBL/GenBank/DDBJ whole genome shotgun (WGS) entry which is preliminary data.</text>
</comment>
<dbReference type="EMBL" id="SLXQ01000001">
    <property type="protein sequence ID" value="TCP57065.1"/>
    <property type="molecule type" value="Genomic_DNA"/>
</dbReference>
<dbReference type="InterPro" id="IPR036291">
    <property type="entry name" value="NAD(P)-bd_dom_sf"/>
</dbReference>
<evidence type="ECO:0000259" key="2">
    <source>
        <dbReference type="Pfam" id="PF22725"/>
    </source>
</evidence>
<reference evidence="3 4" key="1">
    <citation type="submission" date="2019-03" db="EMBL/GenBank/DDBJ databases">
        <title>Genomic Encyclopedia of Type Strains, Phase IV (KMG-IV): sequencing the most valuable type-strain genomes for metagenomic binning, comparative biology and taxonomic classification.</title>
        <authorList>
            <person name="Goeker M."/>
        </authorList>
    </citation>
    <scope>NUCLEOTIDE SEQUENCE [LARGE SCALE GENOMIC DNA]</scope>
    <source>
        <strain evidence="3 4">DSM 45765</strain>
    </source>
</reference>
<dbReference type="InterPro" id="IPR051450">
    <property type="entry name" value="Gfo/Idh/MocA_Oxidoreductases"/>
</dbReference>
<dbReference type="PANTHER" id="PTHR43377">
    <property type="entry name" value="BILIVERDIN REDUCTASE A"/>
    <property type="match status" value="1"/>
</dbReference>
<dbReference type="PANTHER" id="PTHR43377:SF1">
    <property type="entry name" value="BILIVERDIN REDUCTASE A"/>
    <property type="match status" value="1"/>
</dbReference>
<proteinExistence type="predicted"/>
<accession>A0A4R2RCB2</accession>
<dbReference type="GO" id="GO:0000166">
    <property type="term" value="F:nucleotide binding"/>
    <property type="evidence" value="ECO:0007669"/>
    <property type="project" value="InterPro"/>
</dbReference>
<protein>
    <submittedName>
        <fullName evidence="3">Putative dehydrogenase</fullName>
    </submittedName>
</protein>
<dbReference type="InterPro" id="IPR000683">
    <property type="entry name" value="Gfo/Idh/MocA-like_OxRdtase_N"/>
</dbReference>
<dbReference type="SUPFAM" id="SSF51735">
    <property type="entry name" value="NAD(P)-binding Rossmann-fold domains"/>
    <property type="match status" value="1"/>
</dbReference>
<name>A0A4R2RCB2_9PSEU</name>
<organism evidence="3 4">
    <name type="scientific">Tamaricihabitans halophyticus</name>
    <dbReference type="NCBI Taxonomy" id="1262583"/>
    <lineage>
        <taxon>Bacteria</taxon>
        <taxon>Bacillati</taxon>
        <taxon>Actinomycetota</taxon>
        <taxon>Actinomycetes</taxon>
        <taxon>Pseudonocardiales</taxon>
        <taxon>Pseudonocardiaceae</taxon>
        <taxon>Tamaricihabitans</taxon>
    </lineage>
</organism>
<dbReference type="InterPro" id="IPR055170">
    <property type="entry name" value="GFO_IDH_MocA-like_dom"/>
</dbReference>
<feature type="domain" description="GFO/IDH/MocA-like oxidoreductase" evidence="2">
    <location>
        <begin position="147"/>
        <end position="216"/>
    </location>
</feature>
<gene>
    <name evidence="3" type="ORF">EV191_1011017</name>
</gene>
<dbReference type="AlphaFoldDB" id="A0A4R2RCB2"/>
<evidence type="ECO:0000313" key="3">
    <source>
        <dbReference type="EMBL" id="TCP57065.1"/>
    </source>
</evidence>
<dbReference type="Gene3D" id="3.40.50.720">
    <property type="entry name" value="NAD(P)-binding Rossmann-like Domain"/>
    <property type="match status" value="1"/>
</dbReference>
<feature type="domain" description="Gfo/Idh/MocA-like oxidoreductase N-terminal" evidence="1">
    <location>
        <begin position="3"/>
        <end position="112"/>
    </location>
</feature>
<dbReference type="Pfam" id="PF01408">
    <property type="entry name" value="GFO_IDH_MocA"/>
    <property type="match status" value="1"/>
</dbReference>
<dbReference type="Proteomes" id="UP000294911">
    <property type="component" value="Unassembled WGS sequence"/>
</dbReference>
<evidence type="ECO:0000259" key="1">
    <source>
        <dbReference type="Pfam" id="PF01408"/>
    </source>
</evidence>
<dbReference type="OrthoDB" id="9815825at2"/>
<dbReference type="Pfam" id="PF22725">
    <property type="entry name" value="GFO_IDH_MocA_C3"/>
    <property type="match status" value="1"/>
</dbReference>
<dbReference type="Gene3D" id="3.30.360.10">
    <property type="entry name" value="Dihydrodipicolinate Reductase, domain 2"/>
    <property type="match status" value="1"/>
</dbReference>
<sequence length="321" mass="34890">MHRIALIGAGSMGALHARVLSASRRAKLSRIIDPNPTIGRALAEDHETQWTPSIDTLSDVDAVVIASPTETHYELSMACIRAGLPILVEKPLCDSLAECTKVLGAASAADVPILCGLLERYNPAVLTVRSLVTDPVQLTARRHGPYAPRIKTGVAWDLLIHDVDLAIQFFGAEPVRTIADTGQFHPDSQPGAEDAVEAVLSFAPGLASVSASRIGQRKVRTLAITELDRLIEIDLLRRDVAIYRHVSHDAEVGDWRGYRQQTVLEIPELSTAREPLATQLDRFLDILDGTVDADAERDSILPAHRVVDGLLAGERNPNRVL</sequence>
<dbReference type="RefSeq" id="WP_132876157.1">
    <property type="nucleotide sequence ID" value="NZ_SLXQ01000001.1"/>
</dbReference>
<keyword evidence="4" id="KW-1185">Reference proteome</keyword>
<evidence type="ECO:0000313" key="4">
    <source>
        <dbReference type="Proteomes" id="UP000294911"/>
    </source>
</evidence>